<dbReference type="GO" id="GO:0016233">
    <property type="term" value="P:telomere capping"/>
    <property type="evidence" value="ECO:0007669"/>
    <property type="project" value="TreeGrafter"/>
</dbReference>
<keyword evidence="4" id="KW-0238">DNA-binding</keyword>
<comment type="subcellular location">
    <subcellularLocation>
        <location evidence="1">Chromosome</location>
        <location evidence="1">Telomere</location>
    </subcellularLocation>
</comment>
<evidence type="ECO:0000259" key="5">
    <source>
        <dbReference type="SMART" id="SM00976"/>
    </source>
</evidence>
<keyword evidence="2" id="KW-0158">Chromosome</keyword>
<keyword evidence="3" id="KW-0779">Telomere</keyword>
<dbReference type="Pfam" id="PF25507">
    <property type="entry name" value="OB_POT1A"/>
    <property type="match status" value="1"/>
</dbReference>
<dbReference type="Pfam" id="PF02765">
    <property type="entry name" value="POT1"/>
    <property type="match status" value="1"/>
</dbReference>
<gene>
    <name evidence="6" type="ORF">VNO80_12174</name>
</gene>
<dbReference type="Gene3D" id="2.40.50.140">
    <property type="entry name" value="Nucleic acid-binding proteins"/>
    <property type="match status" value="1"/>
</dbReference>
<dbReference type="GO" id="GO:0010521">
    <property type="term" value="F:telomerase inhibitor activity"/>
    <property type="evidence" value="ECO:0007669"/>
    <property type="project" value="TreeGrafter"/>
</dbReference>
<keyword evidence="7" id="KW-1185">Reference proteome</keyword>
<dbReference type="GO" id="GO:0098505">
    <property type="term" value="F:G-rich strand telomeric DNA binding"/>
    <property type="evidence" value="ECO:0007669"/>
    <property type="project" value="TreeGrafter"/>
</dbReference>
<dbReference type="CDD" id="cd04497">
    <property type="entry name" value="hPOT1_OB1_like"/>
    <property type="match status" value="1"/>
</dbReference>
<feature type="domain" description="Telomeric single stranded DNA binding POT1/Cdc13" evidence="5">
    <location>
        <begin position="33"/>
        <end position="168"/>
    </location>
</feature>
<accession>A0AAN9NHW1</accession>
<evidence type="ECO:0000313" key="6">
    <source>
        <dbReference type="EMBL" id="KAK7370118.1"/>
    </source>
</evidence>
<proteinExistence type="predicted"/>
<protein>
    <recommendedName>
        <fullName evidence="5">Telomeric single stranded DNA binding POT1/Cdc13 domain-containing protein</fullName>
    </recommendedName>
</protein>
<sequence>MCDSSFPYNNVLNNDFYRKGKTETMGMVHKYMFLTLQHVLKSVDQKVNVIGIVLETGFPKPTAGTDCCSILKIIDATNHDIGMTVNVFAKDTESLPLVAAVGDVIQLYRVVVKEHNGEVNAVFNKRFSSFALYKGKDGDDLDPYQVSSKFQPRVEDKMLVNKLRKWRVNFQLHEDSSKFPMFREIKEETYINLACKILHCSEAAKDEWFIFAWDGTDTQPNAICSNLEDELNHPLPLQLEPLPLPREILCTFPAVGSILRITLEACVGKNHLYLLSVGKWVKIMNMRLEVHAGLWHGVFTRFTKVRYTPNEDQLVAERQRLSSERLSLKSARMPYCSFPEPSLITAVNCPNHVTPVTLMSVLTHSEVTAKFKCVVRVVAAMPCQAEILRSPAGIYRMRLTLEDSTARIHACVFAEDGETLFDGYPGVEKLRRKLERLLGVECDGSNDGVKDTPRNPPWICVCLKSYYAVKADVWGSRNFRIFDTKIMGDT</sequence>
<name>A0AAN9NHW1_PHACN</name>
<organism evidence="6 7">
    <name type="scientific">Phaseolus coccineus</name>
    <name type="common">Scarlet runner bean</name>
    <name type="synonym">Phaseolus multiflorus</name>
    <dbReference type="NCBI Taxonomy" id="3886"/>
    <lineage>
        <taxon>Eukaryota</taxon>
        <taxon>Viridiplantae</taxon>
        <taxon>Streptophyta</taxon>
        <taxon>Embryophyta</taxon>
        <taxon>Tracheophyta</taxon>
        <taxon>Spermatophyta</taxon>
        <taxon>Magnoliopsida</taxon>
        <taxon>eudicotyledons</taxon>
        <taxon>Gunneridae</taxon>
        <taxon>Pentapetalae</taxon>
        <taxon>rosids</taxon>
        <taxon>fabids</taxon>
        <taxon>Fabales</taxon>
        <taxon>Fabaceae</taxon>
        <taxon>Papilionoideae</taxon>
        <taxon>50 kb inversion clade</taxon>
        <taxon>NPAAA clade</taxon>
        <taxon>indigoferoid/millettioid clade</taxon>
        <taxon>Phaseoleae</taxon>
        <taxon>Phaseolus</taxon>
    </lineage>
</organism>
<evidence type="ECO:0000256" key="1">
    <source>
        <dbReference type="ARBA" id="ARBA00004574"/>
    </source>
</evidence>
<evidence type="ECO:0000313" key="7">
    <source>
        <dbReference type="Proteomes" id="UP001374584"/>
    </source>
</evidence>
<dbReference type="InterPro" id="IPR057620">
    <property type="entry name" value="POT1A/B-like_OB"/>
</dbReference>
<dbReference type="InterPro" id="IPR012340">
    <property type="entry name" value="NA-bd_OB-fold"/>
</dbReference>
<dbReference type="Proteomes" id="UP001374584">
    <property type="component" value="Unassembled WGS sequence"/>
</dbReference>
<dbReference type="InterPro" id="IPR011564">
    <property type="entry name" value="Telomer_end-bd_POT1/Cdc13"/>
</dbReference>
<reference evidence="6 7" key="1">
    <citation type="submission" date="2024-01" db="EMBL/GenBank/DDBJ databases">
        <title>The genomes of 5 underutilized Papilionoideae crops provide insights into root nodulation and disease resistanc.</title>
        <authorList>
            <person name="Jiang F."/>
        </authorList>
    </citation>
    <scope>NUCLEOTIDE SEQUENCE [LARGE SCALE GENOMIC DNA]</scope>
    <source>
        <strain evidence="6">JINMINGXINNONG_FW02</strain>
        <tissue evidence="6">Leaves</tissue>
    </source>
</reference>
<evidence type="ECO:0000256" key="3">
    <source>
        <dbReference type="ARBA" id="ARBA00022895"/>
    </source>
</evidence>
<dbReference type="EMBL" id="JAYMYR010000004">
    <property type="protein sequence ID" value="KAK7370118.1"/>
    <property type="molecule type" value="Genomic_DNA"/>
</dbReference>
<dbReference type="GO" id="GO:0032210">
    <property type="term" value="P:regulation of telomere maintenance via telomerase"/>
    <property type="evidence" value="ECO:0007669"/>
    <property type="project" value="TreeGrafter"/>
</dbReference>
<dbReference type="SMART" id="SM00976">
    <property type="entry name" value="Telo_bind"/>
    <property type="match status" value="1"/>
</dbReference>
<evidence type="ECO:0000256" key="2">
    <source>
        <dbReference type="ARBA" id="ARBA00022454"/>
    </source>
</evidence>
<evidence type="ECO:0000256" key="4">
    <source>
        <dbReference type="ARBA" id="ARBA00023125"/>
    </source>
</evidence>
<dbReference type="PANTHER" id="PTHR14513">
    <property type="entry name" value="PROTECTION OF TELOMERES 1"/>
    <property type="match status" value="1"/>
</dbReference>
<dbReference type="AlphaFoldDB" id="A0AAN9NHW1"/>
<comment type="caution">
    <text evidence="6">The sequence shown here is derived from an EMBL/GenBank/DDBJ whole genome shotgun (WGS) entry which is preliminary data.</text>
</comment>
<dbReference type="InterPro" id="IPR028389">
    <property type="entry name" value="POT1"/>
</dbReference>
<dbReference type="PANTHER" id="PTHR14513:SF0">
    <property type="entry name" value="PROTECTION OF TELOMERES PROTEIN 1"/>
    <property type="match status" value="1"/>
</dbReference>
<dbReference type="SUPFAM" id="SSF50249">
    <property type="entry name" value="Nucleic acid-binding proteins"/>
    <property type="match status" value="2"/>
</dbReference>
<dbReference type="GO" id="GO:0000783">
    <property type="term" value="C:nuclear telomere cap complex"/>
    <property type="evidence" value="ECO:0007669"/>
    <property type="project" value="TreeGrafter"/>
</dbReference>